<dbReference type="EC" id="2.3.-.-" evidence="2"/>
<dbReference type="Proteomes" id="UP001595829">
    <property type="component" value="Unassembled WGS sequence"/>
</dbReference>
<comment type="caution">
    <text evidence="2">The sequence shown here is derived from an EMBL/GenBank/DDBJ whole genome shotgun (WGS) entry which is preliminary data.</text>
</comment>
<dbReference type="CDD" id="cd04301">
    <property type="entry name" value="NAT_SF"/>
    <property type="match status" value="1"/>
</dbReference>
<proteinExistence type="predicted"/>
<keyword evidence="2" id="KW-0808">Transferase</keyword>
<dbReference type="InterPro" id="IPR016181">
    <property type="entry name" value="Acyl_CoA_acyltransferase"/>
</dbReference>
<dbReference type="SUPFAM" id="SSF55729">
    <property type="entry name" value="Acyl-CoA N-acyltransferases (Nat)"/>
    <property type="match status" value="1"/>
</dbReference>
<dbReference type="RefSeq" id="WP_345690891.1">
    <property type="nucleotide sequence ID" value="NZ_BAABIT010000001.1"/>
</dbReference>
<feature type="domain" description="N-acetyltransferase" evidence="1">
    <location>
        <begin position="6"/>
        <end position="175"/>
    </location>
</feature>
<sequence length="175" mass="20134">MEPSVITLRQYQYDGLPDGFRQLLVDVHADAYADQMDDPFHQRFAWFVDHWSAMDGFSSVVAYDDEEPVGFAYGAPLAPGREWWRSTEFEPNNGYTSTYAVSEVMVRPRWRKQGISGQLHETLLKDRSEDLAVLLVDVTHPKVQNLYESWGYAKVGEQRPFADSPLYAVMVRSLH</sequence>
<dbReference type="Gene3D" id="3.40.630.30">
    <property type="match status" value="1"/>
</dbReference>
<keyword evidence="3" id="KW-1185">Reference proteome</keyword>
<dbReference type="GO" id="GO:0016746">
    <property type="term" value="F:acyltransferase activity"/>
    <property type="evidence" value="ECO:0007669"/>
    <property type="project" value="UniProtKB-KW"/>
</dbReference>
<name>A0ABV9XLJ9_9ACTN</name>
<dbReference type="Pfam" id="PF00583">
    <property type="entry name" value="Acetyltransf_1"/>
    <property type="match status" value="1"/>
</dbReference>
<evidence type="ECO:0000313" key="3">
    <source>
        <dbReference type="Proteomes" id="UP001595829"/>
    </source>
</evidence>
<evidence type="ECO:0000259" key="1">
    <source>
        <dbReference type="PROSITE" id="PS51186"/>
    </source>
</evidence>
<reference evidence="3" key="1">
    <citation type="journal article" date="2019" name="Int. J. Syst. Evol. Microbiol.">
        <title>The Global Catalogue of Microorganisms (GCM) 10K type strain sequencing project: providing services to taxonomists for standard genome sequencing and annotation.</title>
        <authorList>
            <consortium name="The Broad Institute Genomics Platform"/>
            <consortium name="The Broad Institute Genome Sequencing Center for Infectious Disease"/>
            <person name="Wu L."/>
            <person name="Ma J."/>
        </authorList>
    </citation>
    <scope>NUCLEOTIDE SEQUENCE [LARGE SCALE GENOMIC DNA]</scope>
    <source>
        <strain evidence="3">CGMCC 4.1648</strain>
    </source>
</reference>
<keyword evidence="2" id="KW-0012">Acyltransferase</keyword>
<dbReference type="InterPro" id="IPR000182">
    <property type="entry name" value="GNAT_dom"/>
</dbReference>
<accession>A0ABV9XLJ9</accession>
<dbReference type="EMBL" id="JBHSJD010000018">
    <property type="protein sequence ID" value="MFC5025175.1"/>
    <property type="molecule type" value="Genomic_DNA"/>
</dbReference>
<evidence type="ECO:0000313" key="2">
    <source>
        <dbReference type="EMBL" id="MFC5025175.1"/>
    </source>
</evidence>
<dbReference type="PROSITE" id="PS51186">
    <property type="entry name" value="GNAT"/>
    <property type="match status" value="1"/>
</dbReference>
<protein>
    <submittedName>
        <fullName evidence="2">GNAT family N-acetyltransferase</fullName>
        <ecNumber evidence="2">2.3.-.-</ecNumber>
    </submittedName>
</protein>
<gene>
    <name evidence="2" type="ORF">ACFPM3_23900</name>
</gene>
<organism evidence="2 3">
    <name type="scientific">Streptomyces coeruleoprunus</name>
    <dbReference type="NCBI Taxonomy" id="285563"/>
    <lineage>
        <taxon>Bacteria</taxon>
        <taxon>Bacillati</taxon>
        <taxon>Actinomycetota</taxon>
        <taxon>Actinomycetes</taxon>
        <taxon>Kitasatosporales</taxon>
        <taxon>Streptomycetaceae</taxon>
        <taxon>Streptomyces</taxon>
    </lineage>
</organism>